<feature type="transmembrane region" description="Helical" evidence="1">
    <location>
        <begin position="40"/>
        <end position="57"/>
    </location>
</feature>
<feature type="transmembrane region" description="Helical" evidence="1">
    <location>
        <begin position="69"/>
        <end position="97"/>
    </location>
</feature>
<dbReference type="OrthoDB" id="7594417at2"/>
<proteinExistence type="predicted"/>
<keyword evidence="1" id="KW-1133">Transmembrane helix</keyword>
<gene>
    <name evidence="2" type="ORF">C1H70_03160</name>
</gene>
<dbReference type="AlphaFoldDB" id="A0A2N7UPD0"/>
<keyword evidence="3" id="KW-1185">Reference proteome</keyword>
<organism evidence="2 3">
    <name type="scientific">Halomonas urumqiensis</name>
    <dbReference type="NCBI Taxonomy" id="1684789"/>
    <lineage>
        <taxon>Bacteria</taxon>
        <taxon>Pseudomonadati</taxon>
        <taxon>Pseudomonadota</taxon>
        <taxon>Gammaproteobacteria</taxon>
        <taxon>Oceanospirillales</taxon>
        <taxon>Halomonadaceae</taxon>
        <taxon>Halomonas</taxon>
    </lineage>
</organism>
<keyword evidence="1" id="KW-0472">Membrane</keyword>
<keyword evidence="1" id="KW-0812">Transmembrane</keyword>
<reference evidence="2 3" key="1">
    <citation type="submission" date="2018-01" db="EMBL/GenBank/DDBJ databases">
        <title>Halomonas endophytica sp. nov., isolated from storage liquid in the stems of Populus euphratica.</title>
        <authorList>
            <person name="Chen C."/>
        </authorList>
    </citation>
    <scope>NUCLEOTIDE SEQUENCE [LARGE SCALE GENOMIC DNA]</scope>
    <source>
        <strain evidence="2 3">BZ-SZ-XJ27</strain>
    </source>
</reference>
<dbReference type="EMBL" id="PNRG01000005">
    <property type="protein sequence ID" value="PMR82288.1"/>
    <property type="molecule type" value="Genomic_DNA"/>
</dbReference>
<evidence type="ECO:0000313" key="2">
    <source>
        <dbReference type="EMBL" id="PMR82288.1"/>
    </source>
</evidence>
<dbReference type="Proteomes" id="UP000235547">
    <property type="component" value="Unassembled WGS sequence"/>
</dbReference>
<evidence type="ECO:0008006" key="4">
    <source>
        <dbReference type="Google" id="ProtNLM"/>
    </source>
</evidence>
<name>A0A2N7UPD0_9GAMM</name>
<evidence type="ECO:0000313" key="3">
    <source>
        <dbReference type="Proteomes" id="UP000235547"/>
    </source>
</evidence>
<evidence type="ECO:0000256" key="1">
    <source>
        <dbReference type="SAM" id="Phobius"/>
    </source>
</evidence>
<dbReference type="RefSeq" id="WP_102586960.1">
    <property type="nucleotide sequence ID" value="NZ_BNAE01000001.1"/>
</dbReference>
<accession>A0A2N7UPD0</accession>
<protein>
    <recommendedName>
        <fullName evidence="4">DUF4199 domain-containing protein</fullName>
    </recommendedName>
</protein>
<comment type="caution">
    <text evidence="2">The sequence shown here is derived from an EMBL/GenBank/DDBJ whole genome shotgun (WGS) entry which is preliminary data.</text>
</comment>
<feature type="transmembrane region" description="Helical" evidence="1">
    <location>
        <begin position="14"/>
        <end position="34"/>
    </location>
</feature>
<sequence length="183" mass="20548">MDRIHQLNLVTKRLVIMTTAAVVVLGMMFGLTFFFNHQFMVTWVVPVCGIIGGFVSIQQRLSKLTDEELALLDASWFQVLLVPIFGGIFALVLYLLFLADIISGELFPAFDFPRPPTGADDEPVTGQAFMQRVFKETYPATGPDLAKLLFWSFVAGFSERFVPQLISKVTKSSTRTDPPEHRE</sequence>